<dbReference type="EMBL" id="MCFA01000060">
    <property type="protein sequence ID" value="ORY11561.1"/>
    <property type="molecule type" value="Genomic_DNA"/>
</dbReference>
<dbReference type="PANTHER" id="PTHR43775">
    <property type="entry name" value="FATTY ACID SYNTHASE"/>
    <property type="match status" value="1"/>
</dbReference>
<evidence type="ECO:0000259" key="7">
    <source>
        <dbReference type="PROSITE" id="PS50075"/>
    </source>
</evidence>
<dbReference type="PANTHER" id="PTHR43775:SF20">
    <property type="entry name" value="HYBRID PKS-NRPS SYNTHETASE APDA"/>
    <property type="match status" value="1"/>
</dbReference>
<dbReference type="Gene3D" id="1.10.1200.10">
    <property type="entry name" value="ACP-like"/>
    <property type="match status" value="1"/>
</dbReference>
<feature type="compositionally biased region" description="Low complexity" evidence="6">
    <location>
        <begin position="1289"/>
        <end position="1308"/>
    </location>
</feature>
<comment type="caution">
    <text evidence="8">The sequence shown here is derived from an EMBL/GenBank/DDBJ whole genome shotgun (WGS) entry which is preliminary data.</text>
</comment>
<gene>
    <name evidence="8" type="ORF">BCR34DRAFT_614592</name>
</gene>
<dbReference type="GO" id="GO:0016874">
    <property type="term" value="F:ligase activity"/>
    <property type="evidence" value="ECO:0007669"/>
    <property type="project" value="UniProtKB-KW"/>
</dbReference>
<feature type="compositionally biased region" description="Polar residues" evidence="6">
    <location>
        <begin position="1273"/>
        <end position="1288"/>
    </location>
</feature>
<proteinExistence type="predicted"/>
<dbReference type="Pfam" id="PF00550">
    <property type="entry name" value="PP-binding"/>
    <property type="match status" value="1"/>
</dbReference>
<protein>
    <recommendedName>
        <fullName evidence="7">Carrier domain-containing protein</fullName>
    </recommendedName>
</protein>
<evidence type="ECO:0000256" key="1">
    <source>
        <dbReference type="ARBA" id="ARBA00022450"/>
    </source>
</evidence>
<dbReference type="OrthoDB" id="329835at2759"/>
<dbReference type="InterPro" id="IPR009081">
    <property type="entry name" value="PP-bd_ACP"/>
</dbReference>
<dbReference type="InterPro" id="IPR023213">
    <property type="entry name" value="CAT-like_dom_sf"/>
</dbReference>
<evidence type="ECO:0000313" key="9">
    <source>
        <dbReference type="Proteomes" id="UP000193144"/>
    </source>
</evidence>
<dbReference type="CDD" id="cd02440">
    <property type="entry name" value="AdoMet_MTases"/>
    <property type="match status" value="1"/>
</dbReference>
<evidence type="ECO:0000256" key="2">
    <source>
        <dbReference type="ARBA" id="ARBA00022553"/>
    </source>
</evidence>
<dbReference type="InterPro" id="IPR036291">
    <property type="entry name" value="NAD(P)-bd_dom_sf"/>
</dbReference>
<organism evidence="8 9">
    <name type="scientific">Clohesyomyces aquaticus</name>
    <dbReference type="NCBI Taxonomy" id="1231657"/>
    <lineage>
        <taxon>Eukaryota</taxon>
        <taxon>Fungi</taxon>
        <taxon>Dikarya</taxon>
        <taxon>Ascomycota</taxon>
        <taxon>Pezizomycotina</taxon>
        <taxon>Dothideomycetes</taxon>
        <taxon>Pleosporomycetidae</taxon>
        <taxon>Pleosporales</taxon>
        <taxon>Lindgomycetaceae</taxon>
        <taxon>Clohesyomyces</taxon>
    </lineage>
</organism>
<dbReference type="PROSITE" id="PS00012">
    <property type="entry name" value="PHOSPHOPANTETHEINE"/>
    <property type="match status" value="1"/>
</dbReference>
<dbReference type="SUPFAM" id="SSF47336">
    <property type="entry name" value="ACP-like"/>
    <property type="match status" value="1"/>
</dbReference>
<dbReference type="InterPro" id="IPR013217">
    <property type="entry name" value="Methyltransf_12"/>
</dbReference>
<dbReference type="SUPFAM" id="SSF51735">
    <property type="entry name" value="NAD(P)-binding Rossmann-fold domains"/>
    <property type="match status" value="1"/>
</dbReference>
<dbReference type="InterPro" id="IPR013968">
    <property type="entry name" value="PKS_KR"/>
</dbReference>
<dbReference type="GO" id="GO:0004312">
    <property type="term" value="F:fatty acid synthase activity"/>
    <property type="evidence" value="ECO:0007669"/>
    <property type="project" value="TreeGrafter"/>
</dbReference>
<evidence type="ECO:0000256" key="4">
    <source>
        <dbReference type="ARBA" id="ARBA00022679"/>
    </source>
</evidence>
<dbReference type="Pfam" id="PF08659">
    <property type="entry name" value="KR"/>
    <property type="match status" value="1"/>
</dbReference>
<sequence length="1759" mass="195842">MLQVENLCCQPLASTTQADDKLLFSRTVWGPLLPNAEITTLREKTNQAQNHTAYQLERVSWFYFRMLESEVPREHPSRKQGPYVALFDFVSHARMRREAFGQPWWHAHWENDTMEDIKAICDQIPNGADAKLLRTLGESIVGIITGELVAIEVAMRDNVLGNYYRHGLGTADYTTYLARVVAQIAFRFPHLHCLEIGAGTGGATRAIFQEAKPSFLSYTFTDISSGFFRSAEALFKETPVLMIYKMLDVNIDPGQQGFPNHSYDVVIASLVLHTTLSLRQTLKNIRQLLKPGGYLVVLELRKDLPVRWTAMFGCFPGWWIGSEDGRRLSPCIDVEEWHVLLRECGFSGCDTVTPDTDAFARPLTVFVSQAMDEMVNFLRDPLSCLGTMHSLGFGDSPNDLVVLGGGLDEVSEFVNQLRFRRLWTTIRTARTLEELGSIPLLPTSTVLSLIELDCPIFRDMSATQWEQLKLLLQSPSSIMWVTSGRRASEPYTNMLVGVARIAKNETLGLNVQFLDIEDRGQLSNALLEAFLLRFRVSILWKNEQSDMAFAQIERELIVSSGGQVLVQRLIPDGAMNDRYNSSHRTINRLTSVRESEICLTSTQSGYILQEARTHKGKSDSGGACKRITHALLAPILVSGQNLFLGMGGEGESGQFLSLSNRHASSVTAETALIYPVQATDGRKAEFLTLSAQVCFAYENLRGLEDGDHLLVLEPFSALLKILSPISQEKGLRLTVITNQANGLRNSSVLHAWAPNRELEALDLFSVTAFMDFSKRKQNERLVARLLSIVPHWCRYASLQGSENQSATAESELRITPRLRHGLGKIANQTSEILSQSPSEDRSFNQVSLEDICDNSRDILPESIVHWSGSDEVAVQVRPIDSSNLFSPSKTYWLVGLTGSLGISLCEWMIHHGARYVVLSSRTPKVETRWQEEMTALGATLWVRSCDVTVESDVTNLHNEICTDLPPIAGVAQGAMVLKDANMRDMDYDSFSQVTLPKVQGSIHLDRLFQDYSLDFFVFFSSISSIIGIPGQSAYAAANMFMTALAERRRQQGLAASVINLGAVLGAGYISEMSLDTSITKKAMGFINLSVSDFHQLFAEAVVADGQGKSIEITAGIEPFTQHDSQQPKWASNLMMTHLMVNTANNTERSRGVTLEASLRSQLLEAESIRKVHMLVQNALCKALGNLLQLNPEMMKSLSPGTRLDELGIDSILALEIRAWLMENLHFNYPVLKLLSGITIEELVSASVDGIDAGLVPQSQISFVDASSPNVFGSVQGSTAPSERQSLTPSSGAGVTSESSSLTTLSASADHQEPDSAILTTSALSPTQTMFWSALRVFEDKTSLNFSALCSVEGRVDIDRLQGALWNLAQQHEALRTCFLNRNGILLQGIMKESTLRLEHQWIDNEVLLKEKVGRIRRHIYNAERGELVKLLLVSITPTSHFLLFGASHLCMDGISVRIFLVDLFRHYHRQPPQHPTIQFREYAGARQAEFEAGRLEHELKFWQAQYPDFPPTLPILRISRVTLRPTLKAFKSATVEARIELYTKQRVSSICRRCRVTPFHFYLTVFRVLISRFSDVDDIAIGTVDACRNDDNEGSLGVYANVLPLRFRTNATKKFEQVLQETRKIALEALSNSSAEATKVSFVHAHISMLVSNTGCDLSLDVVDDAEQDCRITLAANNDIYSTIEAKTLLEMYKKLVFEFSIRPDVATTEPNIYDQEDVIAALGFGSGSLQCLHWKGTIERRIGEIARATPDAVAVKFD</sequence>
<dbReference type="SMART" id="SM00822">
    <property type="entry name" value="PKS_KR"/>
    <property type="match status" value="1"/>
</dbReference>
<dbReference type="Pfam" id="PF08242">
    <property type="entry name" value="Methyltransf_12"/>
    <property type="match status" value="1"/>
</dbReference>
<dbReference type="Gene3D" id="3.30.559.10">
    <property type="entry name" value="Chloramphenicol acetyltransferase-like domain"/>
    <property type="match status" value="1"/>
</dbReference>
<accession>A0A1Y1ZMT7</accession>
<dbReference type="InterPro" id="IPR006162">
    <property type="entry name" value="Ppantetheine_attach_site"/>
</dbReference>
<name>A0A1Y1ZMT7_9PLEO</name>
<dbReference type="Gene3D" id="3.40.50.150">
    <property type="entry name" value="Vaccinia Virus protein VP39"/>
    <property type="match status" value="1"/>
</dbReference>
<feature type="domain" description="Carrier" evidence="7">
    <location>
        <begin position="1173"/>
        <end position="1250"/>
    </location>
</feature>
<dbReference type="InterPro" id="IPR036736">
    <property type="entry name" value="ACP-like_sf"/>
</dbReference>
<dbReference type="InterPro" id="IPR050091">
    <property type="entry name" value="PKS_NRPS_Biosynth_Enz"/>
</dbReference>
<dbReference type="Gene3D" id="3.40.50.720">
    <property type="entry name" value="NAD(P)-binding Rossmann-like Domain"/>
    <property type="match status" value="1"/>
</dbReference>
<dbReference type="PROSITE" id="PS50075">
    <property type="entry name" value="CARRIER"/>
    <property type="match status" value="1"/>
</dbReference>
<evidence type="ECO:0000256" key="5">
    <source>
        <dbReference type="ARBA" id="ARBA00023268"/>
    </source>
</evidence>
<feature type="region of interest" description="Disordered" evidence="6">
    <location>
        <begin position="1273"/>
        <end position="1312"/>
    </location>
</feature>
<keyword evidence="4" id="KW-0808">Transferase</keyword>
<dbReference type="GO" id="GO:0009403">
    <property type="term" value="P:toxin biosynthetic process"/>
    <property type="evidence" value="ECO:0007669"/>
    <property type="project" value="UniProtKB-ARBA"/>
</dbReference>
<dbReference type="Pfam" id="PF00668">
    <property type="entry name" value="Condensation"/>
    <property type="match status" value="1"/>
</dbReference>
<dbReference type="SUPFAM" id="SSF53335">
    <property type="entry name" value="S-adenosyl-L-methionine-dependent methyltransferases"/>
    <property type="match status" value="1"/>
</dbReference>
<keyword evidence="1" id="KW-0596">Phosphopantetheine</keyword>
<reference evidence="8 9" key="1">
    <citation type="submission" date="2016-07" db="EMBL/GenBank/DDBJ databases">
        <title>Pervasive Adenine N6-methylation of Active Genes in Fungi.</title>
        <authorList>
            <consortium name="DOE Joint Genome Institute"/>
            <person name="Mondo S.J."/>
            <person name="Dannebaum R.O."/>
            <person name="Kuo R.C."/>
            <person name="Labutti K."/>
            <person name="Haridas S."/>
            <person name="Kuo A."/>
            <person name="Salamov A."/>
            <person name="Ahrendt S.R."/>
            <person name="Lipzen A."/>
            <person name="Sullivan W."/>
            <person name="Andreopoulos W.B."/>
            <person name="Clum A."/>
            <person name="Lindquist E."/>
            <person name="Daum C."/>
            <person name="Ramamoorthy G.K."/>
            <person name="Gryganskyi A."/>
            <person name="Culley D."/>
            <person name="Magnuson J.K."/>
            <person name="James T.Y."/>
            <person name="O'Malley M.A."/>
            <person name="Stajich J.E."/>
            <person name="Spatafora J.W."/>
            <person name="Visel A."/>
            <person name="Grigoriev I.V."/>
        </authorList>
    </citation>
    <scope>NUCLEOTIDE SEQUENCE [LARGE SCALE GENOMIC DNA]</scope>
    <source>
        <strain evidence="8 9">CBS 115471</strain>
    </source>
</reference>
<dbReference type="InterPro" id="IPR001242">
    <property type="entry name" value="Condensation_dom"/>
</dbReference>
<dbReference type="Proteomes" id="UP000193144">
    <property type="component" value="Unassembled WGS sequence"/>
</dbReference>
<keyword evidence="9" id="KW-1185">Reference proteome</keyword>
<evidence type="ECO:0000256" key="6">
    <source>
        <dbReference type="SAM" id="MobiDB-lite"/>
    </source>
</evidence>
<dbReference type="GO" id="GO:0006633">
    <property type="term" value="P:fatty acid biosynthetic process"/>
    <property type="evidence" value="ECO:0007669"/>
    <property type="project" value="TreeGrafter"/>
</dbReference>
<dbReference type="InterPro" id="IPR057326">
    <property type="entry name" value="KR_dom"/>
</dbReference>
<evidence type="ECO:0000256" key="3">
    <source>
        <dbReference type="ARBA" id="ARBA00022598"/>
    </source>
</evidence>
<evidence type="ECO:0000313" key="8">
    <source>
        <dbReference type="EMBL" id="ORY11561.1"/>
    </source>
</evidence>
<dbReference type="CDD" id="cd19532">
    <property type="entry name" value="C_PKS-NRPS"/>
    <property type="match status" value="1"/>
</dbReference>
<dbReference type="InterPro" id="IPR029063">
    <property type="entry name" value="SAM-dependent_MTases_sf"/>
</dbReference>
<dbReference type="SUPFAM" id="SSF52777">
    <property type="entry name" value="CoA-dependent acyltransferases"/>
    <property type="match status" value="2"/>
</dbReference>
<keyword evidence="3" id="KW-0436">Ligase</keyword>
<dbReference type="Gene3D" id="3.30.559.30">
    <property type="entry name" value="Nonribosomal peptide synthetase, condensation domain"/>
    <property type="match status" value="1"/>
</dbReference>
<keyword evidence="5" id="KW-0511">Multifunctional enzyme</keyword>
<keyword evidence="2" id="KW-0597">Phosphoprotein</keyword>
<dbReference type="STRING" id="1231657.A0A1Y1ZMT7"/>